<dbReference type="EMBL" id="JACVDC010000006">
    <property type="protein sequence ID" value="MBC9795039.1"/>
    <property type="molecule type" value="Genomic_DNA"/>
</dbReference>
<keyword evidence="1" id="KW-0597">Phosphoprotein</keyword>
<comment type="caution">
    <text evidence="4">The sequence shown here is derived from an EMBL/GenBank/DDBJ whole genome shotgun (WGS) entry which is preliminary data.</text>
</comment>
<dbReference type="RefSeq" id="WP_187964197.1">
    <property type="nucleotide sequence ID" value="NZ_JACVDC010000006.1"/>
</dbReference>
<dbReference type="InterPro" id="IPR046947">
    <property type="entry name" value="LytR-like"/>
</dbReference>
<dbReference type="Gene3D" id="2.40.50.1020">
    <property type="entry name" value="LytTr DNA-binding domain"/>
    <property type="match status" value="1"/>
</dbReference>
<dbReference type="PANTHER" id="PTHR37299:SF1">
    <property type="entry name" value="STAGE 0 SPORULATION PROTEIN A HOMOLOG"/>
    <property type="match status" value="1"/>
</dbReference>
<dbReference type="Pfam" id="PF00072">
    <property type="entry name" value="Response_reg"/>
    <property type="match status" value="1"/>
</dbReference>
<dbReference type="Proteomes" id="UP000653730">
    <property type="component" value="Unassembled WGS sequence"/>
</dbReference>
<dbReference type="InterPro" id="IPR001789">
    <property type="entry name" value="Sig_transdc_resp-reg_receiver"/>
</dbReference>
<feature type="modified residue" description="4-aspartylphosphate" evidence="1">
    <location>
        <position position="55"/>
    </location>
</feature>
<feature type="domain" description="HTH LytTR-type" evidence="3">
    <location>
        <begin position="129"/>
        <end position="233"/>
    </location>
</feature>
<name>A0A926Q1Q7_9FLAO</name>
<dbReference type="PROSITE" id="PS50110">
    <property type="entry name" value="RESPONSE_REGULATORY"/>
    <property type="match status" value="1"/>
</dbReference>
<dbReference type="SMART" id="SM00850">
    <property type="entry name" value="LytTR"/>
    <property type="match status" value="1"/>
</dbReference>
<feature type="domain" description="Response regulatory" evidence="2">
    <location>
        <begin position="3"/>
        <end position="116"/>
    </location>
</feature>
<proteinExistence type="predicted"/>
<dbReference type="Gene3D" id="3.40.50.2300">
    <property type="match status" value="1"/>
</dbReference>
<sequence length="234" mass="27015">MIRILICEDEELISNRLMRFIKEVVAAPVHIDRVYTFREAQTYLENRNTDLLFLDLNLHGRDGYELLRSFVAGSFHTIVVSAYTDRAIEAFEHGVMDFVGKPFKKERIAKALNRYVEGIPPQERNVKRLALKGKKGLGFVAIENIKFIQAAGIYAELHLFDGTKKLYDKPLNQLIKILPEVFFRVHKSYVANMAEVRSVRKIKPNSFELVLSSGETIPLSRNRKKEILELLSRH</sequence>
<dbReference type="Pfam" id="PF04397">
    <property type="entry name" value="LytTR"/>
    <property type="match status" value="1"/>
</dbReference>
<dbReference type="InterPro" id="IPR007492">
    <property type="entry name" value="LytTR_DNA-bd_dom"/>
</dbReference>
<dbReference type="SUPFAM" id="SSF52172">
    <property type="entry name" value="CheY-like"/>
    <property type="match status" value="1"/>
</dbReference>
<evidence type="ECO:0000259" key="2">
    <source>
        <dbReference type="PROSITE" id="PS50110"/>
    </source>
</evidence>
<keyword evidence="5" id="KW-1185">Reference proteome</keyword>
<dbReference type="PROSITE" id="PS50930">
    <property type="entry name" value="HTH_LYTTR"/>
    <property type="match status" value="1"/>
</dbReference>
<evidence type="ECO:0000259" key="3">
    <source>
        <dbReference type="PROSITE" id="PS50930"/>
    </source>
</evidence>
<dbReference type="PANTHER" id="PTHR37299">
    <property type="entry name" value="TRANSCRIPTIONAL REGULATOR-RELATED"/>
    <property type="match status" value="1"/>
</dbReference>
<dbReference type="AlphaFoldDB" id="A0A926Q1Q7"/>
<evidence type="ECO:0000313" key="4">
    <source>
        <dbReference type="EMBL" id="MBC9795039.1"/>
    </source>
</evidence>
<protein>
    <submittedName>
        <fullName evidence="4">Response regulator transcription factor</fullName>
    </submittedName>
</protein>
<dbReference type="InterPro" id="IPR011006">
    <property type="entry name" value="CheY-like_superfamily"/>
</dbReference>
<dbReference type="GO" id="GO:0000156">
    <property type="term" value="F:phosphorelay response regulator activity"/>
    <property type="evidence" value="ECO:0007669"/>
    <property type="project" value="InterPro"/>
</dbReference>
<evidence type="ECO:0000256" key="1">
    <source>
        <dbReference type="PROSITE-ProRule" id="PRU00169"/>
    </source>
</evidence>
<evidence type="ECO:0000313" key="5">
    <source>
        <dbReference type="Proteomes" id="UP000653730"/>
    </source>
</evidence>
<accession>A0A926Q1Q7</accession>
<dbReference type="GO" id="GO:0003677">
    <property type="term" value="F:DNA binding"/>
    <property type="evidence" value="ECO:0007669"/>
    <property type="project" value="InterPro"/>
</dbReference>
<gene>
    <name evidence="4" type="ORF">IBL28_03600</name>
</gene>
<dbReference type="SMART" id="SM00448">
    <property type="entry name" value="REC"/>
    <property type="match status" value="1"/>
</dbReference>
<reference evidence="4 5" key="1">
    <citation type="submission" date="2020-09" db="EMBL/GenBank/DDBJ databases">
        <title>Sinomicrobium weinanense sp. nov., a halophilic bacteria isolated from saline-alkali soil.</title>
        <authorList>
            <person name="Wu P."/>
            <person name="Ren H."/>
            <person name="Mei Y."/>
            <person name="Liang Y."/>
            <person name="Chen Z."/>
        </authorList>
    </citation>
    <scope>NUCLEOTIDE SEQUENCE [LARGE SCALE GENOMIC DNA]</scope>
    <source>
        <strain evidence="4 5">FJxs</strain>
    </source>
</reference>
<organism evidence="4 5">
    <name type="scientific">Sinomicrobium weinanense</name>
    <dbReference type="NCBI Taxonomy" id="2842200"/>
    <lineage>
        <taxon>Bacteria</taxon>
        <taxon>Pseudomonadati</taxon>
        <taxon>Bacteroidota</taxon>
        <taxon>Flavobacteriia</taxon>
        <taxon>Flavobacteriales</taxon>
        <taxon>Flavobacteriaceae</taxon>
        <taxon>Sinomicrobium</taxon>
    </lineage>
</organism>